<comment type="cofactor">
    <cofactor evidence="1 7">
        <name>pyridoxal 5'-phosphate</name>
        <dbReference type="ChEBI" id="CHEBI:597326"/>
    </cofactor>
</comment>
<dbReference type="AlphaFoldDB" id="A0A7S4PE84"/>
<keyword evidence="5" id="KW-0663">Pyridoxal phosphate</keyword>
<dbReference type="GO" id="GO:0030170">
    <property type="term" value="F:pyridoxal phosphate binding"/>
    <property type="evidence" value="ECO:0007669"/>
    <property type="project" value="InterPro"/>
</dbReference>
<protein>
    <recommendedName>
        <fullName evidence="3">cysteine desulfurase</fullName>
        <ecNumber evidence="3">2.8.1.7</ecNumber>
    </recommendedName>
</protein>
<sequence length="465" mass="50991">MSRARVAWAWRMLLLVAGLGVRQVCTFRAPHLTSSMGYRGIHHQLKASSTSLSLGKEVRKDFPILKQKVHGGKDLIYLDSAATSQKPVQVLEAMKKFYEESNSNVHRGSHALSVKATDMYEGAREIVAKFVNARREEIVFTSGATEAINLVAYSWGMSNLKEGDEIIISEMEHHSNIVPWQLVASKTGAVLKHVKLNSQQGFDMDHFRSILSDKTKIVAVVHVSNMLGCINPVQEIVAAAHAVGAKILLDACQSAPHMPLDVRLLDCDFLVASGHKLCGPSGSGFLYGKKEILESMPPWKGGGEMIDQVFLDHSTFASPPGRFEAGTPAIAECYGLGAACQYLMDIGMDKIESYEHAITKHLWETLAGREDLTLYGPAPAADGGGRAALVAFNHRTIQASDLTTFLDFEGVALRSGHHCTQPLHRILGVSGSARASCYLYTLEEEIDEFARHLKDTIEMFRNMDG</sequence>
<comment type="catalytic activity">
    <reaction evidence="6">
        <text>(sulfur carrier)-H + L-cysteine = (sulfur carrier)-SH + L-alanine</text>
        <dbReference type="Rhea" id="RHEA:43892"/>
        <dbReference type="Rhea" id="RHEA-COMP:14737"/>
        <dbReference type="Rhea" id="RHEA-COMP:14739"/>
        <dbReference type="ChEBI" id="CHEBI:29917"/>
        <dbReference type="ChEBI" id="CHEBI:35235"/>
        <dbReference type="ChEBI" id="CHEBI:57972"/>
        <dbReference type="ChEBI" id="CHEBI:64428"/>
        <dbReference type="EC" id="2.8.1.7"/>
    </reaction>
</comment>
<evidence type="ECO:0000256" key="6">
    <source>
        <dbReference type="ARBA" id="ARBA00050776"/>
    </source>
</evidence>
<dbReference type="NCBIfam" id="TIGR01979">
    <property type="entry name" value="sufS"/>
    <property type="match status" value="1"/>
</dbReference>
<evidence type="ECO:0000259" key="9">
    <source>
        <dbReference type="Pfam" id="PF00266"/>
    </source>
</evidence>
<evidence type="ECO:0000313" key="10">
    <source>
        <dbReference type="EMBL" id="CAE2331274.1"/>
    </source>
</evidence>
<dbReference type="Gene3D" id="3.40.640.10">
    <property type="entry name" value="Type I PLP-dependent aspartate aminotransferase-like (Major domain)"/>
    <property type="match status" value="1"/>
</dbReference>
<gene>
    <name evidence="10" type="ORF">GTHE00462_LOCUS33359</name>
</gene>
<accession>A0A7S4PE84</accession>
<dbReference type="CDD" id="cd06453">
    <property type="entry name" value="SufS_like"/>
    <property type="match status" value="1"/>
</dbReference>
<keyword evidence="4" id="KW-0808">Transferase</keyword>
<reference evidence="10" key="1">
    <citation type="submission" date="2021-01" db="EMBL/GenBank/DDBJ databases">
        <authorList>
            <person name="Corre E."/>
            <person name="Pelletier E."/>
            <person name="Niang G."/>
            <person name="Scheremetjew M."/>
            <person name="Finn R."/>
            <person name="Kale V."/>
            <person name="Holt S."/>
            <person name="Cochrane G."/>
            <person name="Meng A."/>
            <person name="Brown T."/>
            <person name="Cohen L."/>
        </authorList>
    </citation>
    <scope>NUCLEOTIDE SEQUENCE</scope>
    <source>
        <strain evidence="10">CCMP 2712</strain>
    </source>
</reference>
<feature type="signal peptide" evidence="8">
    <location>
        <begin position="1"/>
        <end position="26"/>
    </location>
</feature>
<comment type="similarity">
    <text evidence="2">Belongs to the class-V pyridoxal-phosphate-dependent aminotransferase family. Csd subfamily.</text>
</comment>
<keyword evidence="8" id="KW-0732">Signal</keyword>
<evidence type="ECO:0000256" key="8">
    <source>
        <dbReference type="SAM" id="SignalP"/>
    </source>
</evidence>
<evidence type="ECO:0000256" key="4">
    <source>
        <dbReference type="ARBA" id="ARBA00022679"/>
    </source>
</evidence>
<name>A0A7S4PE84_GUITH</name>
<evidence type="ECO:0000256" key="3">
    <source>
        <dbReference type="ARBA" id="ARBA00012239"/>
    </source>
</evidence>
<dbReference type="InterPro" id="IPR015422">
    <property type="entry name" value="PyrdxlP-dep_Trfase_small"/>
</dbReference>
<evidence type="ECO:0000256" key="2">
    <source>
        <dbReference type="ARBA" id="ARBA00010447"/>
    </source>
</evidence>
<dbReference type="GO" id="GO:0006534">
    <property type="term" value="P:cysteine metabolic process"/>
    <property type="evidence" value="ECO:0007669"/>
    <property type="project" value="InterPro"/>
</dbReference>
<dbReference type="Pfam" id="PF00266">
    <property type="entry name" value="Aminotran_5"/>
    <property type="match status" value="1"/>
</dbReference>
<dbReference type="PROSITE" id="PS00595">
    <property type="entry name" value="AA_TRANSFER_CLASS_5"/>
    <property type="match status" value="1"/>
</dbReference>
<dbReference type="InterPro" id="IPR000192">
    <property type="entry name" value="Aminotrans_V_dom"/>
</dbReference>
<dbReference type="PANTHER" id="PTHR43586:SF8">
    <property type="entry name" value="CYSTEINE DESULFURASE 1, CHLOROPLASTIC"/>
    <property type="match status" value="1"/>
</dbReference>
<dbReference type="EMBL" id="HBKN01042636">
    <property type="protein sequence ID" value="CAE2331274.1"/>
    <property type="molecule type" value="Transcribed_RNA"/>
</dbReference>
<dbReference type="GO" id="GO:0031071">
    <property type="term" value="F:cysteine desulfurase activity"/>
    <property type="evidence" value="ECO:0007669"/>
    <property type="project" value="UniProtKB-EC"/>
</dbReference>
<evidence type="ECO:0000256" key="5">
    <source>
        <dbReference type="ARBA" id="ARBA00022898"/>
    </source>
</evidence>
<organism evidence="10">
    <name type="scientific">Guillardia theta</name>
    <name type="common">Cryptophyte</name>
    <name type="synonym">Cryptomonas phi</name>
    <dbReference type="NCBI Taxonomy" id="55529"/>
    <lineage>
        <taxon>Eukaryota</taxon>
        <taxon>Cryptophyceae</taxon>
        <taxon>Pyrenomonadales</taxon>
        <taxon>Geminigeraceae</taxon>
        <taxon>Guillardia</taxon>
    </lineage>
</organism>
<dbReference type="PANTHER" id="PTHR43586">
    <property type="entry name" value="CYSTEINE DESULFURASE"/>
    <property type="match status" value="1"/>
</dbReference>
<dbReference type="InterPro" id="IPR010970">
    <property type="entry name" value="Cys_dSase_SufS"/>
</dbReference>
<dbReference type="InterPro" id="IPR015424">
    <property type="entry name" value="PyrdxlP-dep_Trfase"/>
</dbReference>
<evidence type="ECO:0000256" key="7">
    <source>
        <dbReference type="RuleBase" id="RU004504"/>
    </source>
</evidence>
<proteinExistence type="inferred from homology"/>
<dbReference type="Gene3D" id="3.90.1150.10">
    <property type="entry name" value="Aspartate Aminotransferase, domain 1"/>
    <property type="match status" value="1"/>
</dbReference>
<dbReference type="SUPFAM" id="SSF53383">
    <property type="entry name" value="PLP-dependent transferases"/>
    <property type="match status" value="1"/>
</dbReference>
<evidence type="ECO:0000256" key="1">
    <source>
        <dbReference type="ARBA" id="ARBA00001933"/>
    </source>
</evidence>
<feature type="domain" description="Aminotransferase class V" evidence="9">
    <location>
        <begin position="76"/>
        <end position="449"/>
    </location>
</feature>
<dbReference type="InterPro" id="IPR015421">
    <property type="entry name" value="PyrdxlP-dep_Trfase_major"/>
</dbReference>
<dbReference type="InterPro" id="IPR020578">
    <property type="entry name" value="Aminotrans_V_PyrdxlP_BS"/>
</dbReference>
<dbReference type="EC" id="2.8.1.7" evidence="3"/>
<feature type="chain" id="PRO_5031078914" description="cysteine desulfurase" evidence="8">
    <location>
        <begin position="27"/>
        <end position="465"/>
    </location>
</feature>